<keyword evidence="2" id="KW-1185">Reference proteome</keyword>
<dbReference type="AlphaFoldDB" id="A0A9P5XX42"/>
<name>A0A9P5XX42_9AGAR</name>
<evidence type="ECO:0000313" key="2">
    <source>
        <dbReference type="Proteomes" id="UP000807353"/>
    </source>
</evidence>
<evidence type="ECO:0000313" key="1">
    <source>
        <dbReference type="EMBL" id="KAF9457295.1"/>
    </source>
</evidence>
<dbReference type="EMBL" id="MU150378">
    <property type="protein sequence ID" value="KAF9457295.1"/>
    <property type="molecule type" value="Genomic_DNA"/>
</dbReference>
<accession>A0A9P5XX42</accession>
<protein>
    <submittedName>
        <fullName evidence="1">Uncharacterized protein</fullName>
    </submittedName>
</protein>
<gene>
    <name evidence="1" type="ORF">BDZ94DRAFT_254453</name>
</gene>
<dbReference type="Proteomes" id="UP000807353">
    <property type="component" value="Unassembled WGS sequence"/>
</dbReference>
<proteinExistence type="predicted"/>
<organism evidence="1 2">
    <name type="scientific">Collybia nuda</name>
    <dbReference type="NCBI Taxonomy" id="64659"/>
    <lineage>
        <taxon>Eukaryota</taxon>
        <taxon>Fungi</taxon>
        <taxon>Dikarya</taxon>
        <taxon>Basidiomycota</taxon>
        <taxon>Agaricomycotina</taxon>
        <taxon>Agaricomycetes</taxon>
        <taxon>Agaricomycetidae</taxon>
        <taxon>Agaricales</taxon>
        <taxon>Tricholomatineae</taxon>
        <taxon>Clitocybaceae</taxon>
        <taxon>Collybia</taxon>
    </lineage>
</organism>
<reference evidence="1" key="1">
    <citation type="submission" date="2020-11" db="EMBL/GenBank/DDBJ databases">
        <authorList>
            <consortium name="DOE Joint Genome Institute"/>
            <person name="Ahrendt S."/>
            <person name="Riley R."/>
            <person name="Andreopoulos W."/>
            <person name="Labutti K."/>
            <person name="Pangilinan J."/>
            <person name="Ruiz-Duenas F.J."/>
            <person name="Barrasa J.M."/>
            <person name="Sanchez-Garcia M."/>
            <person name="Camarero S."/>
            <person name="Miyauchi S."/>
            <person name="Serrano A."/>
            <person name="Linde D."/>
            <person name="Babiker R."/>
            <person name="Drula E."/>
            <person name="Ayuso-Fernandez I."/>
            <person name="Pacheco R."/>
            <person name="Padilla G."/>
            <person name="Ferreira P."/>
            <person name="Barriuso J."/>
            <person name="Kellner H."/>
            <person name="Castanera R."/>
            <person name="Alfaro M."/>
            <person name="Ramirez L."/>
            <person name="Pisabarro A.G."/>
            <person name="Kuo A."/>
            <person name="Tritt A."/>
            <person name="Lipzen A."/>
            <person name="He G."/>
            <person name="Yan M."/>
            <person name="Ng V."/>
            <person name="Cullen D."/>
            <person name="Martin F."/>
            <person name="Rosso M.-N."/>
            <person name="Henrissat B."/>
            <person name="Hibbett D."/>
            <person name="Martinez A.T."/>
            <person name="Grigoriev I.V."/>
        </authorList>
    </citation>
    <scope>NUCLEOTIDE SEQUENCE</scope>
    <source>
        <strain evidence="1">CBS 247.69</strain>
    </source>
</reference>
<sequence length="323" mass="35961">MASNSSPEIPPEIIHKIINELRDDIHTLQNTSLVAHSFLRPSQQSLFSKIIVNLYGSGNPSPNTQKLVSILSANVELAFYVRDLILTIEDTHTSDTNSTTGGESEALSALAMLQQIRKLSLHHIPSWTHIDIALRHTILGLSALPRLSTLALTDTRDFPIDHLVPQLSRLTNLTLTNVDLTQDKVGGLSLPERGNYSDIVEGKLEVVAFDCVTARSGLAKLFIALTSPQSKLKVTDLRALKISGYGPYFEETMALEKIMGFVAEKLECLIWGTLDEVSVYRLYSSWISYREYLSAHVSQVIHCPRNCSVQNRDLIQEQSTSRH</sequence>
<comment type="caution">
    <text evidence="1">The sequence shown here is derived from an EMBL/GenBank/DDBJ whole genome shotgun (WGS) entry which is preliminary data.</text>
</comment>